<evidence type="ECO:0000313" key="3">
    <source>
        <dbReference type="Proteomes" id="UP000699042"/>
    </source>
</evidence>
<protein>
    <submittedName>
        <fullName evidence="2">Uncharacterized protein</fullName>
    </submittedName>
</protein>
<feature type="region of interest" description="Disordered" evidence="1">
    <location>
        <begin position="47"/>
        <end position="69"/>
    </location>
</feature>
<proteinExistence type="predicted"/>
<accession>A0A9P7RB38</accession>
<sequence>MTRRAFPMRKMVRGNGRVLWKGREREEQECSCYLAVLLLHACDVPTQSKPTTPSGADKTHCNKTRSTTI</sequence>
<organism evidence="2 3">
    <name type="scientific">Colletotrichum scovillei</name>
    <dbReference type="NCBI Taxonomy" id="1209932"/>
    <lineage>
        <taxon>Eukaryota</taxon>
        <taxon>Fungi</taxon>
        <taxon>Dikarya</taxon>
        <taxon>Ascomycota</taxon>
        <taxon>Pezizomycotina</taxon>
        <taxon>Sordariomycetes</taxon>
        <taxon>Hypocreomycetidae</taxon>
        <taxon>Glomerellales</taxon>
        <taxon>Glomerellaceae</taxon>
        <taxon>Colletotrichum</taxon>
        <taxon>Colletotrichum acutatum species complex</taxon>
    </lineage>
</organism>
<comment type="caution">
    <text evidence="2">The sequence shown here is derived from an EMBL/GenBank/DDBJ whole genome shotgun (WGS) entry which is preliminary data.</text>
</comment>
<reference evidence="2" key="1">
    <citation type="submission" date="2021-05" db="EMBL/GenBank/DDBJ databases">
        <title>Comparative genomics of three Colletotrichum scovillei strains and genetic complementation revealed genes involved fungal growth and virulence on chili pepper.</title>
        <authorList>
            <person name="Hsieh D.-K."/>
            <person name="Chuang S.-C."/>
            <person name="Chen C.-Y."/>
            <person name="Chao Y.-T."/>
            <person name="Lu M.-Y.J."/>
            <person name="Lee M.-H."/>
            <person name="Shih M.-C."/>
        </authorList>
    </citation>
    <scope>NUCLEOTIDE SEQUENCE</scope>
    <source>
        <strain evidence="2">Coll-153</strain>
    </source>
</reference>
<dbReference type="EMBL" id="JAESDN010000003">
    <property type="protein sequence ID" value="KAG7054123.1"/>
    <property type="molecule type" value="Genomic_DNA"/>
</dbReference>
<name>A0A9P7RB38_9PEZI</name>
<gene>
    <name evidence="2" type="ORF">JMJ77_001193</name>
</gene>
<evidence type="ECO:0000256" key="1">
    <source>
        <dbReference type="SAM" id="MobiDB-lite"/>
    </source>
</evidence>
<evidence type="ECO:0000313" key="2">
    <source>
        <dbReference type="EMBL" id="KAG7054123.1"/>
    </source>
</evidence>
<keyword evidence="3" id="KW-1185">Reference proteome</keyword>
<dbReference type="AlphaFoldDB" id="A0A9P7RB38"/>
<dbReference type="Proteomes" id="UP000699042">
    <property type="component" value="Unassembled WGS sequence"/>
</dbReference>